<name>A0A2G5D6T8_AQUCA</name>
<dbReference type="EMBL" id="KZ305044">
    <property type="protein sequence ID" value="PIA39229.1"/>
    <property type="molecule type" value="Genomic_DNA"/>
</dbReference>
<dbReference type="OrthoDB" id="435275at2759"/>
<dbReference type="GO" id="GO:0006357">
    <property type="term" value="P:regulation of transcription by RNA polymerase II"/>
    <property type="evidence" value="ECO:0007669"/>
    <property type="project" value="InterPro"/>
</dbReference>
<evidence type="ECO:0000256" key="6">
    <source>
        <dbReference type="RuleBase" id="RU361124"/>
    </source>
</evidence>
<comment type="similarity">
    <text evidence="2 6">Belongs to the enhancer of polycomb family.</text>
</comment>
<dbReference type="AlphaFoldDB" id="A0A2G5D6T8"/>
<dbReference type="GO" id="GO:0035267">
    <property type="term" value="C:NuA4 histone acetyltransferase complex"/>
    <property type="evidence" value="ECO:0007669"/>
    <property type="project" value="InterPro"/>
</dbReference>
<sequence>MRRSTRVFVPKSVGKDGNLGKVLRSGKRVLFESDETKQVGRKIQKGEKHFDNSDEKIARLPCYKSNGWRKVIPEQDVVDDEMDVNLVSQDVDVGDEETSVEESRYKNVYDRKRRRSLDESSVSTQICGDKSEEERLYGNFYVRKKWRRSSTGSSMSDMLNRVRNSQVDVDCHEVIESSDSKVGIFAQDSPSLDVIVESSLSSSLRFTCFFLSVLRFMRTSHITLSELAAFICGGAIVEVFSRHGVHFKQCFSPSASLVNDTRSSGFCRIFGNQRSIPLFWLDFTAVPLSFRNLHYTVFFRSLYVPHVLPCFLISMVNQTDGDLDEGKSHSSDSVDSSDSMDSIVIALPHTNSMYYGNSSAKKVKTNCADYVSGFDGRRVSSRHTVSRSFQKKRSSLRSKRVKSSSSVGFRGIQQFNAKDQIHNSVENKSVYVGLDMFGTIDKHNPSLVTPGSNQKQTKLVEADLCHRYKEVNSTKVCLGSNVDSHCCNANVLVIESDRCYREEGVTVMLECSTSKVWHVVVKAQGSTKYMHPAHEVMRPSTTNRFTHAMIWTAENGWRLEFCDRKDWLIFKEMHKECVSKNLEANSAKTIPVPGVREVVNYEDCERVPFSRPESYITVYNNEVARALGKYAANYDIDPEDEEWLEKFNSGLCVGDNAAVEHLSAEKFEEIIDVLEKAAYRSPGDLSDESKVAALCSDLGRGDVVVAVHQYWLKKRKQKRAALLRVFECQPPRKAQLMHENVLRKKRSFKKQVSQNGRAKPRYDFEGPSAEQEELALKRVQDAQAKAKESLASAVLKRKRAQALMDNADLATYLAAMALKIAESVEVYESFAAFAP</sequence>
<reference evidence="8 9" key="1">
    <citation type="submission" date="2017-09" db="EMBL/GenBank/DDBJ databases">
        <title>WGS assembly of Aquilegia coerulea Goldsmith.</title>
        <authorList>
            <person name="Hodges S."/>
            <person name="Kramer E."/>
            <person name="Nordborg M."/>
            <person name="Tomkins J."/>
            <person name="Borevitz J."/>
            <person name="Derieg N."/>
            <person name="Yan J."/>
            <person name="Mihaltcheva S."/>
            <person name="Hayes R.D."/>
            <person name="Rokhsar D."/>
        </authorList>
    </citation>
    <scope>NUCLEOTIDE SEQUENCE [LARGE SCALE GENOMIC DNA]</scope>
    <source>
        <strain evidence="9">cv. Goldsmith</strain>
    </source>
</reference>
<evidence type="ECO:0000313" key="9">
    <source>
        <dbReference type="Proteomes" id="UP000230069"/>
    </source>
</evidence>
<proteinExistence type="inferred from homology"/>
<dbReference type="GO" id="GO:0005634">
    <property type="term" value="C:nucleus"/>
    <property type="evidence" value="ECO:0007669"/>
    <property type="project" value="UniProtKB-SubCell"/>
</dbReference>
<comment type="subcellular location">
    <subcellularLocation>
        <location evidence="1 6">Nucleus</location>
    </subcellularLocation>
</comment>
<evidence type="ECO:0000256" key="4">
    <source>
        <dbReference type="ARBA" id="ARBA00023163"/>
    </source>
</evidence>
<accession>A0A2G5D6T8</accession>
<evidence type="ECO:0000256" key="2">
    <source>
        <dbReference type="ARBA" id="ARBA00008035"/>
    </source>
</evidence>
<evidence type="ECO:0000256" key="5">
    <source>
        <dbReference type="ARBA" id="ARBA00023242"/>
    </source>
</evidence>
<dbReference type="InterPro" id="IPR024943">
    <property type="entry name" value="Enhancer_polycomb"/>
</dbReference>
<feature type="domain" description="Enhancer of polycomb-like N-terminal" evidence="7">
    <location>
        <begin position="579"/>
        <end position="676"/>
    </location>
</feature>
<dbReference type="InParanoid" id="A0A2G5D6T8"/>
<dbReference type="InterPro" id="IPR019542">
    <property type="entry name" value="Enhancer_polycomb-like_N"/>
</dbReference>
<keyword evidence="9" id="KW-1185">Reference proteome</keyword>
<dbReference type="Pfam" id="PF10513">
    <property type="entry name" value="EPL1"/>
    <property type="match status" value="1"/>
</dbReference>
<protein>
    <recommendedName>
        <fullName evidence="6">Enhancer of polycomb-like protein</fullName>
    </recommendedName>
</protein>
<dbReference type="FunCoup" id="A0A2G5D6T8">
    <property type="interactions" value="1913"/>
</dbReference>
<evidence type="ECO:0000256" key="1">
    <source>
        <dbReference type="ARBA" id="ARBA00004123"/>
    </source>
</evidence>
<evidence type="ECO:0000259" key="7">
    <source>
        <dbReference type="Pfam" id="PF10513"/>
    </source>
</evidence>
<dbReference type="Proteomes" id="UP000230069">
    <property type="component" value="Unassembled WGS sequence"/>
</dbReference>
<keyword evidence="3 6" id="KW-0805">Transcription regulation</keyword>
<organism evidence="8 9">
    <name type="scientific">Aquilegia coerulea</name>
    <name type="common">Rocky mountain columbine</name>
    <dbReference type="NCBI Taxonomy" id="218851"/>
    <lineage>
        <taxon>Eukaryota</taxon>
        <taxon>Viridiplantae</taxon>
        <taxon>Streptophyta</taxon>
        <taxon>Embryophyta</taxon>
        <taxon>Tracheophyta</taxon>
        <taxon>Spermatophyta</taxon>
        <taxon>Magnoliopsida</taxon>
        <taxon>Ranunculales</taxon>
        <taxon>Ranunculaceae</taxon>
        <taxon>Thalictroideae</taxon>
        <taxon>Aquilegia</taxon>
    </lineage>
</organism>
<evidence type="ECO:0000313" key="8">
    <source>
        <dbReference type="EMBL" id="PIA39229.1"/>
    </source>
</evidence>
<dbReference type="STRING" id="218851.A0A2G5D6T8"/>
<keyword evidence="5 6" id="KW-0539">Nucleus</keyword>
<dbReference type="PANTHER" id="PTHR14898">
    <property type="entry name" value="ENHANCER OF POLYCOMB"/>
    <property type="match status" value="1"/>
</dbReference>
<evidence type="ECO:0000256" key="3">
    <source>
        <dbReference type="ARBA" id="ARBA00023015"/>
    </source>
</evidence>
<keyword evidence="4 6" id="KW-0804">Transcription</keyword>
<gene>
    <name evidence="8" type="ORF">AQUCO_02700424v1</name>
</gene>